<dbReference type="SUPFAM" id="SSF54427">
    <property type="entry name" value="NTF2-like"/>
    <property type="match status" value="1"/>
</dbReference>
<accession>A0A4V2WL48</accession>
<sequence length="257" mass="29550">MNAIGPRAPSPAEGEAMADIVISAPELDRITRERAAEYARLRRRERWRNTGKTATILAQWGVIAGLMTFIAVRPPQTEPVPVIVYQREDGTYTNYARWETLPRQVREDTTVNVVWNYVQQRESWSEGNADWAWTVVSAMSSTPVRDAFQAWFRADNPESPARRYRDGTTVQVRYLNWDRVCPEGGCQGAPDAYRIWFERLETPPRGQPAAKGTYAVTVRIRRNVPIPADRIWQRWTFNAPQIQVVEYLGPMREGVTR</sequence>
<dbReference type="AlphaFoldDB" id="A0A4V2WL48"/>
<dbReference type="Proteomes" id="UP000295023">
    <property type="component" value="Unassembled WGS sequence"/>
</dbReference>
<dbReference type="GO" id="GO:0016020">
    <property type="term" value="C:membrane"/>
    <property type="evidence" value="ECO:0007669"/>
    <property type="project" value="UniProtKB-SubCell"/>
</dbReference>
<evidence type="ECO:0000256" key="1">
    <source>
        <dbReference type="ARBA" id="ARBA00004167"/>
    </source>
</evidence>
<gene>
    <name evidence="6" type="ORF">EXY23_13475</name>
</gene>
<evidence type="ECO:0000256" key="3">
    <source>
        <dbReference type="ARBA" id="ARBA00022989"/>
    </source>
</evidence>
<evidence type="ECO:0000256" key="4">
    <source>
        <dbReference type="ARBA" id="ARBA00023136"/>
    </source>
</evidence>
<name>A0A4V2WL48_9PROT</name>
<dbReference type="OrthoDB" id="7366154at2"/>
<comment type="caution">
    <text evidence="6">The sequence shown here is derived from an EMBL/GenBank/DDBJ whole genome shotgun (WGS) entry which is preliminary data.</text>
</comment>
<dbReference type="Gene3D" id="3.10.450.230">
    <property type="entry name" value="VirB8 protein"/>
    <property type="match status" value="1"/>
</dbReference>
<evidence type="ECO:0000313" key="7">
    <source>
        <dbReference type="Proteomes" id="UP000295023"/>
    </source>
</evidence>
<evidence type="ECO:0000259" key="5">
    <source>
        <dbReference type="Pfam" id="PF04335"/>
    </source>
</evidence>
<reference evidence="6 7" key="1">
    <citation type="submission" date="2019-03" db="EMBL/GenBank/DDBJ databases">
        <title>Paracraurococcus aquatilis NE82 genome sequence.</title>
        <authorList>
            <person name="Zhao Y."/>
            <person name="Du Z."/>
        </authorList>
    </citation>
    <scope>NUCLEOTIDE SEQUENCE [LARGE SCALE GENOMIC DNA]</scope>
    <source>
        <strain evidence="6 7">NE82</strain>
    </source>
</reference>
<evidence type="ECO:0000256" key="2">
    <source>
        <dbReference type="ARBA" id="ARBA00022692"/>
    </source>
</evidence>
<dbReference type="CDD" id="cd16424">
    <property type="entry name" value="VirB8"/>
    <property type="match status" value="1"/>
</dbReference>
<dbReference type="InterPro" id="IPR032710">
    <property type="entry name" value="NTF2-like_dom_sf"/>
</dbReference>
<comment type="subcellular location">
    <subcellularLocation>
        <location evidence="1">Membrane</location>
        <topology evidence="1">Single-pass membrane protein</topology>
    </subcellularLocation>
</comment>
<feature type="domain" description="Bacterial virulence protein VirB8" evidence="5">
    <location>
        <begin position="34"/>
        <end position="227"/>
    </location>
</feature>
<dbReference type="Pfam" id="PF04335">
    <property type="entry name" value="VirB8"/>
    <property type="match status" value="1"/>
</dbReference>
<evidence type="ECO:0000313" key="6">
    <source>
        <dbReference type="EMBL" id="TCZ61134.1"/>
    </source>
</evidence>
<keyword evidence="2" id="KW-0812">Transmembrane</keyword>
<dbReference type="EMBL" id="SKBM01000011">
    <property type="protein sequence ID" value="TCZ61134.1"/>
    <property type="molecule type" value="Genomic_DNA"/>
</dbReference>
<keyword evidence="3" id="KW-1133">Transmembrane helix</keyword>
<proteinExistence type="predicted"/>
<keyword evidence="4" id="KW-0472">Membrane</keyword>
<protein>
    <recommendedName>
        <fullName evidence="5">Bacterial virulence protein VirB8 domain-containing protein</fullName>
    </recommendedName>
</protein>
<keyword evidence="7" id="KW-1185">Reference proteome</keyword>
<dbReference type="InterPro" id="IPR007430">
    <property type="entry name" value="VirB8"/>
</dbReference>
<organism evidence="6 7">
    <name type="scientific">Roseicella aquatilis</name>
    <dbReference type="NCBI Taxonomy" id="2527868"/>
    <lineage>
        <taxon>Bacteria</taxon>
        <taxon>Pseudomonadati</taxon>
        <taxon>Pseudomonadota</taxon>
        <taxon>Alphaproteobacteria</taxon>
        <taxon>Acetobacterales</taxon>
        <taxon>Roseomonadaceae</taxon>
        <taxon>Roseicella</taxon>
    </lineage>
</organism>
<dbReference type="RefSeq" id="WP_132289860.1">
    <property type="nucleotide sequence ID" value="NZ_SKBM01000011.1"/>
</dbReference>